<feature type="domain" description="EamA" evidence="7">
    <location>
        <begin position="10"/>
        <end position="140"/>
    </location>
</feature>
<proteinExistence type="inferred from homology"/>
<dbReference type="PANTHER" id="PTHR32322:SF2">
    <property type="entry name" value="EAMA DOMAIN-CONTAINING PROTEIN"/>
    <property type="match status" value="1"/>
</dbReference>
<feature type="transmembrane region" description="Helical" evidence="6">
    <location>
        <begin position="92"/>
        <end position="114"/>
    </location>
</feature>
<feature type="domain" description="EamA" evidence="7">
    <location>
        <begin position="160"/>
        <end position="286"/>
    </location>
</feature>
<dbReference type="RefSeq" id="WP_183498176.1">
    <property type="nucleotide sequence ID" value="NZ_BAABCO010000003.1"/>
</dbReference>
<keyword evidence="5 6" id="KW-0472">Membrane</keyword>
<evidence type="ECO:0000259" key="7">
    <source>
        <dbReference type="Pfam" id="PF00892"/>
    </source>
</evidence>
<sequence length="308" mass="31875">MAAVSGRAWLLYAAMAVLWGIPYLFIKEAVESYSPAAVVAGRTLLGAAILLPIAIHRRALRPALHLWPWVLAFGAIEMAGPFFLLSHAEQTIPSGITGLLVATVPLFAAIIALLRGDRSAFSPLRALGLLIGFGGVAVTVAGPGLAIGTDPAALFAVGEVLLTAVLYAIAPFIIATKLKDVPSMGTIGLALLVIGLVYLPLALATQHEIPTVRSTVSLVALGVLCTAVAFIGFFALIREVGPVRAPLFTYVNPIVAIGLGIVILGEQLTPGLLLGFPLVIVGCWLAATGGQLRRRPAPDMPAGVPPVA</sequence>
<evidence type="ECO:0000256" key="3">
    <source>
        <dbReference type="ARBA" id="ARBA00022692"/>
    </source>
</evidence>
<feature type="transmembrane region" description="Helical" evidence="6">
    <location>
        <begin position="126"/>
        <end position="147"/>
    </location>
</feature>
<feature type="transmembrane region" description="Helical" evidence="6">
    <location>
        <begin position="271"/>
        <end position="290"/>
    </location>
</feature>
<comment type="similarity">
    <text evidence="2">Belongs to the EamA transporter family.</text>
</comment>
<dbReference type="AlphaFoldDB" id="A0AA40SLK7"/>
<dbReference type="InterPro" id="IPR050638">
    <property type="entry name" value="AA-Vitamin_Transporters"/>
</dbReference>
<dbReference type="EMBL" id="JACIFH010000001">
    <property type="protein sequence ID" value="MBB4138427.1"/>
    <property type="molecule type" value="Genomic_DNA"/>
</dbReference>
<comment type="subcellular location">
    <subcellularLocation>
        <location evidence="1">Membrane</location>
        <topology evidence="1">Multi-pass membrane protein</topology>
    </subcellularLocation>
</comment>
<evidence type="ECO:0000256" key="5">
    <source>
        <dbReference type="ARBA" id="ARBA00023136"/>
    </source>
</evidence>
<accession>A0AA40SLK7</accession>
<name>A0AA40SLK7_9MICO</name>
<gene>
    <name evidence="8" type="ORF">BKA10_000221</name>
</gene>
<reference evidence="8 9" key="1">
    <citation type="submission" date="2020-08" db="EMBL/GenBank/DDBJ databases">
        <title>Sequencing the genomes of 1000 actinobacteria strains.</title>
        <authorList>
            <person name="Klenk H.-P."/>
        </authorList>
    </citation>
    <scope>NUCLEOTIDE SEQUENCE [LARGE SCALE GENOMIC DNA]</scope>
    <source>
        <strain evidence="8 9">DSM 19600</strain>
    </source>
</reference>
<evidence type="ECO:0000256" key="6">
    <source>
        <dbReference type="SAM" id="Phobius"/>
    </source>
</evidence>
<keyword evidence="9" id="KW-1185">Reference proteome</keyword>
<feature type="transmembrane region" description="Helical" evidence="6">
    <location>
        <begin position="66"/>
        <end position="86"/>
    </location>
</feature>
<keyword evidence="3 6" id="KW-0812">Transmembrane</keyword>
<dbReference type="InterPro" id="IPR037185">
    <property type="entry name" value="EmrE-like"/>
</dbReference>
<protein>
    <submittedName>
        <fullName evidence="8">Drug/metabolite transporter (DMT)-like permease</fullName>
    </submittedName>
</protein>
<evidence type="ECO:0000256" key="4">
    <source>
        <dbReference type="ARBA" id="ARBA00022989"/>
    </source>
</evidence>
<feature type="transmembrane region" description="Helical" evidence="6">
    <location>
        <begin position="247"/>
        <end position="265"/>
    </location>
</feature>
<evidence type="ECO:0000313" key="9">
    <source>
        <dbReference type="Proteomes" id="UP000549113"/>
    </source>
</evidence>
<evidence type="ECO:0000313" key="8">
    <source>
        <dbReference type="EMBL" id="MBB4138427.1"/>
    </source>
</evidence>
<feature type="transmembrane region" description="Helical" evidence="6">
    <location>
        <begin position="9"/>
        <end position="26"/>
    </location>
</feature>
<feature type="transmembrane region" description="Helical" evidence="6">
    <location>
        <begin position="186"/>
        <end position="204"/>
    </location>
</feature>
<keyword evidence="4 6" id="KW-1133">Transmembrane helix</keyword>
<evidence type="ECO:0000256" key="1">
    <source>
        <dbReference type="ARBA" id="ARBA00004141"/>
    </source>
</evidence>
<dbReference type="PANTHER" id="PTHR32322">
    <property type="entry name" value="INNER MEMBRANE TRANSPORTER"/>
    <property type="match status" value="1"/>
</dbReference>
<comment type="caution">
    <text evidence="8">The sequence shown here is derived from an EMBL/GenBank/DDBJ whole genome shotgun (WGS) entry which is preliminary data.</text>
</comment>
<feature type="transmembrane region" description="Helical" evidence="6">
    <location>
        <begin position="216"/>
        <end position="235"/>
    </location>
</feature>
<organism evidence="8 9">
    <name type="scientific">Microbacterium invictum</name>
    <dbReference type="NCBI Taxonomy" id="515415"/>
    <lineage>
        <taxon>Bacteria</taxon>
        <taxon>Bacillati</taxon>
        <taxon>Actinomycetota</taxon>
        <taxon>Actinomycetes</taxon>
        <taxon>Micrococcales</taxon>
        <taxon>Microbacteriaceae</taxon>
        <taxon>Microbacterium</taxon>
    </lineage>
</organism>
<dbReference type="Pfam" id="PF00892">
    <property type="entry name" value="EamA"/>
    <property type="match status" value="2"/>
</dbReference>
<dbReference type="GO" id="GO:0016020">
    <property type="term" value="C:membrane"/>
    <property type="evidence" value="ECO:0007669"/>
    <property type="project" value="UniProtKB-SubCell"/>
</dbReference>
<feature type="transmembrane region" description="Helical" evidence="6">
    <location>
        <begin position="32"/>
        <end position="54"/>
    </location>
</feature>
<dbReference type="Proteomes" id="UP000549113">
    <property type="component" value="Unassembled WGS sequence"/>
</dbReference>
<dbReference type="SUPFAM" id="SSF103481">
    <property type="entry name" value="Multidrug resistance efflux transporter EmrE"/>
    <property type="match status" value="2"/>
</dbReference>
<dbReference type="InterPro" id="IPR000620">
    <property type="entry name" value="EamA_dom"/>
</dbReference>
<feature type="transmembrane region" description="Helical" evidence="6">
    <location>
        <begin position="153"/>
        <end position="174"/>
    </location>
</feature>
<evidence type="ECO:0000256" key="2">
    <source>
        <dbReference type="ARBA" id="ARBA00007362"/>
    </source>
</evidence>